<keyword evidence="8 11" id="KW-0175">Coiled coil</keyword>
<evidence type="ECO:0000256" key="8">
    <source>
        <dbReference type="ARBA" id="ARBA00023054"/>
    </source>
</evidence>
<feature type="region of interest" description="Disordered" evidence="12">
    <location>
        <begin position="350"/>
        <end position="390"/>
    </location>
</feature>
<evidence type="ECO:0000313" key="13">
    <source>
        <dbReference type="EMBL" id="CAB4251914.1"/>
    </source>
</evidence>
<evidence type="ECO:0000313" key="14">
    <source>
        <dbReference type="Proteomes" id="UP000644660"/>
    </source>
</evidence>
<comment type="caution">
    <text evidence="13">The sequence shown here is derived from an EMBL/GenBank/DDBJ whole genome shotgun (WGS) entry which is preliminary data.</text>
</comment>
<keyword evidence="4 11" id="KW-0813">Transport</keyword>
<dbReference type="EMBL" id="CAEFZW010000001">
    <property type="protein sequence ID" value="CAB4251914.1"/>
    <property type="molecule type" value="Genomic_DNA"/>
</dbReference>
<keyword evidence="5 11" id="KW-0509">mRNA transport</keyword>
<feature type="compositionally biased region" description="Low complexity" evidence="12">
    <location>
        <begin position="365"/>
        <end position="377"/>
    </location>
</feature>
<evidence type="ECO:0000256" key="9">
    <source>
        <dbReference type="ARBA" id="ARBA00023136"/>
    </source>
</evidence>
<feature type="region of interest" description="Disordered" evidence="12">
    <location>
        <begin position="1"/>
        <end position="24"/>
    </location>
</feature>
<evidence type="ECO:0000256" key="6">
    <source>
        <dbReference type="ARBA" id="ARBA00022824"/>
    </source>
</evidence>
<keyword evidence="9 11" id="KW-0472">Membrane</keyword>
<feature type="compositionally biased region" description="Polar residues" evidence="12">
    <location>
        <begin position="355"/>
        <end position="364"/>
    </location>
</feature>
<gene>
    <name evidence="11" type="primary">SHE3</name>
    <name evidence="13" type="ORF">KABA2_01S01738</name>
</gene>
<dbReference type="GO" id="GO:0005789">
    <property type="term" value="C:endoplasmic reticulum membrane"/>
    <property type="evidence" value="ECO:0007669"/>
    <property type="project" value="UniProtKB-SubCell"/>
</dbReference>
<evidence type="ECO:0000256" key="7">
    <source>
        <dbReference type="ARBA" id="ARBA00022884"/>
    </source>
</evidence>
<name>A0A8H2ZF28_9SACH</name>
<dbReference type="GO" id="GO:0003723">
    <property type="term" value="F:RNA binding"/>
    <property type="evidence" value="ECO:0007669"/>
    <property type="project" value="UniProtKB-KW"/>
</dbReference>
<evidence type="ECO:0000256" key="2">
    <source>
        <dbReference type="ARBA" id="ARBA00008123"/>
    </source>
</evidence>
<protein>
    <recommendedName>
        <fullName evidence="3 11">SWI5-dependent HO expression protein 3</fullName>
    </recommendedName>
</protein>
<keyword evidence="6 11" id="KW-0256">Endoplasmic reticulum</keyword>
<dbReference type="InterPro" id="IPR031398">
    <property type="entry name" value="She3"/>
</dbReference>
<evidence type="ECO:0000256" key="11">
    <source>
        <dbReference type="RuleBase" id="RU362142"/>
    </source>
</evidence>
<dbReference type="GO" id="GO:0051028">
    <property type="term" value="P:mRNA transport"/>
    <property type="evidence" value="ECO:0007669"/>
    <property type="project" value="UniProtKB-UniRule"/>
</dbReference>
<dbReference type="Pfam" id="PF17078">
    <property type="entry name" value="SHE3"/>
    <property type="match status" value="1"/>
</dbReference>
<sequence length="390" mass="43617">MNSDNNGTKNVDWSNNGTTSGIATPLSSPTKLAPHHNIFMANLQRSPTGKHQEVFGDGNGTSLSSSSRVIESLHEQIEILSSTNLQLTMQSQGLLAKLENTQDKESNLVETLSGLKNENKTLKNLLTRETDHLKELENNLILLNDSCNALNKENRSLKHEYKQNNVGETSLNDELQMIESQYSSLIESHDLMKRYYDKSVQKLRDELKTLKLQSNNTLESYHENENQLVEQLSNFNVSVKEYEESYQNNNASIDKIFREALQNMTTDNDKPSDPSNYSTYKEEMIELGSKMGIATVERDLNDLQTVKMRKVRNVSGNGSSNRTSFYGSMALVTDSKNTDVRRNISPIVGLPGVKRSTSVRRSNITTPSKMDPTSSSPSPSPNPMGNGVNF</sequence>
<feature type="coiled-coil region" evidence="11">
    <location>
        <begin position="98"/>
        <end position="160"/>
    </location>
</feature>
<keyword evidence="7 11" id="KW-0694">RNA-binding</keyword>
<evidence type="ECO:0000256" key="12">
    <source>
        <dbReference type="SAM" id="MobiDB-lite"/>
    </source>
</evidence>
<reference evidence="13 14" key="1">
    <citation type="submission" date="2020-05" db="EMBL/GenBank/DDBJ databases">
        <authorList>
            <person name="Casaregola S."/>
            <person name="Devillers H."/>
            <person name="Grondin C."/>
        </authorList>
    </citation>
    <scope>NUCLEOTIDE SEQUENCE [LARGE SCALE GENOMIC DNA]</scope>
    <source>
        <strain evidence="13 14">CLIB 1767</strain>
    </source>
</reference>
<dbReference type="OrthoDB" id="6088208at2759"/>
<dbReference type="Proteomes" id="UP000644660">
    <property type="component" value="Unassembled WGS sequence"/>
</dbReference>
<dbReference type="GO" id="GO:0048309">
    <property type="term" value="P:endoplasmic reticulum inheritance"/>
    <property type="evidence" value="ECO:0007669"/>
    <property type="project" value="InterPro"/>
</dbReference>
<organism evidence="13 14">
    <name type="scientific">Maudiozyma barnettii</name>
    <dbReference type="NCBI Taxonomy" id="61262"/>
    <lineage>
        <taxon>Eukaryota</taxon>
        <taxon>Fungi</taxon>
        <taxon>Dikarya</taxon>
        <taxon>Ascomycota</taxon>
        <taxon>Saccharomycotina</taxon>
        <taxon>Saccharomycetes</taxon>
        <taxon>Saccharomycetales</taxon>
        <taxon>Saccharomycetaceae</taxon>
        <taxon>Maudiozyma</taxon>
    </lineage>
</organism>
<accession>A0A8H2ZF28</accession>
<dbReference type="AlphaFoldDB" id="A0A8H2ZF28"/>
<proteinExistence type="inferred from homology"/>
<evidence type="ECO:0000256" key="1">
    <source>
        <dbReference type="ARBA" id="ARBA00004406"/>
    </source>
</evidence>
<comment type="function">
    <text evidence="10">RNA-binding protein that binds specific mRNAs including the ASH1 mRNA, coding for a repressor of the HO endonuclease. Part of the mRNA localization machinery that restricts accumulation of certain proteins to the bud and in the daughter cell. Required for the delivery of cortical endoplasmic reticulum into the emerging bud.</text>
</comment>
<evidence type="ECO:0000256" key="3">
    <source>
        <dbReference type="ARBA" id="ARBA00019884"/>
    </source>
</evidence>
<comment type="subcellular location">
    <subcellularLocation>
        <location evidence="1 11">Endoplasmic reticulum membrane</location>
        <topology evidence="1 11">Peripheral membrane protein</topology>
    </subcellularLocation>
</comment>
<evidence type="ECO:0000256" key="5">
    <source>
        <dbReference type="ARBA" id="ARBA00022816"/>
    </source>
</evidence>
<evidence type="ECO:0000256" key="10">
    <source>
        <dbReference type="ARBA" id="ARBA00024975"/>
    </source>
</evidence>
<keyword evidence="14" id="KW-1185">Reference proteome</keyword>
<comment type="similarity">
    <text evidence="2 11">Belongs to the SHE3 family.</text>
</comment>
<evidence type="ECO:0000256" key="4">
    <source>
        <dbReference type="ARBA" id="ARBA00022448"/>
    </source>
</evidence>